<protein>
    <submittedName>
        <fullName evidence="2">Uncharacterized protein</fullName>
    </submittedName>
</protein>
<evidence type="ECO:0000313" key="3">
    <source>
        <dbReference type="Proteomes" id="UP001208570"/>
    </source>
</evidence>
<keyword evidence="1" id="KW-0812">Transmembrane</keyword>
<feature type="transmembrane region" description="Helical" evidence="1">
    <location>
        <begin position="38"/>
        <end position="59"/>
    </location>
</feature>
<evidence type="ECO:0000313" key="2">
    <source>
        <dbReference type="EMBL" id="KAK2143841.1"/>
    </source>
</evidence>
<dbReference type="Proteomes" id="UP001208570">
    <property type="component" value="Unassembled WGS sequence"/>
</dbReference>
<keyword evidence="3" id="KW-1185">Reference proteome</keyword>
<gene>
    <name evidence="2" type="ORF">LSH36_808g00031</name>
</gene>
<dbReference type="EMBL" id="JAODUP010000808">
    <property type="protein sequence ID" value="KAK2143841.1"/>
    <property type="molecule type" value="Genomic_DNA"/>
</dbReference>
<accession>A0AAD9J066</accession>
<evidence type="ECO:0000256" key="1">
    <source>
        <dbReference type="SAM" id="Phobius"/>
    </source>
</evidence>
<sequence length="454" mass="50836">MAPKNLQRIQSSVVVYYSRTESRVDGNTTSPRSGCVPVVTSLLFCVVIVVVAAVGSLAYSRIYQYRPSDGGTVIDEIGDRETINVILRDLFMSFSPNVLEGGHVYFDVDGNITLMGSAIDETRLPVTVAVSVNHGSVYIYDRKEALLAIGVSAYTKEYDEFGKTTGQSFYYRQVTSDQDLAYICCLLNENAVRTVFSLTWVNATYDQGKPAGNFQCIVAFIDQRTTYVIRHYNSQIIDVNDGQFSMFDYVHSKSYDVDLKASDVMNSRIVNKIIKDEAGLKAKYLKTNKGVNLDKRSLKNRSTEKLQNSRLAMEASHIGGNASDSISAECVEACWLKTLGPVFLSRQSNTDEEDDHNELDLYVFIDEDVREAEELFESLGTKEELLKWHSVDDECLTYEHLTNAEIVRNITNTLEASASVPERKEDEGKTPPSPKVYEAMKHIEATLPCLELII</sequence>
<keyword evidence="1" id="KW-0472">Membrane</keyword>
<keyword evidence="1" id="KW-1133">Transmembrane helix</keyword>
<organism evidence="2 3">
    <name type="scientific">Paralvinella palmiformis</name>
    <dbReference type="NCBI Taxonomy" id="53620"/>
    <lineage>
        <taxon>Eukaryota</taxon>
        <taxon>Metazoa</taxon>
        <taxon>Spiralia</taxon>
        <taxon>Lophotrochozoa</taxon>
        <taxon>Annelida</taxon>
        <taxon>Polychaeta</taxon>
        <taxon>Sedentaria</taxon>
        <taxon>Canalipalpata</taxon>
        <taxon>Terebellida</taxon>
        <taxon>Terebelliformia</taxon>
        <taxon>Alvinellidae</taxon>
        <taxon>Paralvinella</taxon>
    </lineage>
</organism>
<proteinExistence type="predicted"/>
<name>A0AAD9J066_9ANNE</name>
<dbReference type="AlphaFoldDB" id="A0AAD9J066"/>
<comment type="caution">
    <text evidence="2">The sequence shown here is derived from an EMBL/GenBank/DDBJ whole genome shotgun (WGS) entry which is preliminary data.</text>
</comment>
<reference evidence="2" key="1">
    <citation type="journal article" date="2023" name="Mol. Biol. Evol.">
        <title>Third-Generation Sequencing Reveals the Adaptive Role of the Epigenome in Three Deep-Sea Polychaetes.</title>
        <authorList>
            <person name="Perez M."/>
            <person name="Aroh O."/>
            <person name="Sun Y."/>
            <person name="Lan Y."/>
            <person name="Juniper S.K."/>
            <person name="Young C.R."/>
            <person name="Angers B."/>
            <person name="Qian P.Y."/>
        </authorList>
    </citation>
    <scope>NUCLEOTIDE SEQUENCE</scope>
    <source>
        <strain evidence="2">P08H-3</strain>
    </source>
</reference>